<dbReference type="FunFam" id="3.30.200.20:FF:000042">
    <property type="entry name" value="Aurora kinase A"/>
    <property type="match status" value="1"/>
</dbReference>
<dbReference type="Proteomes" id="UP001162131">
    <property type="component" value="Unassembled WGS sequence"/>
</dbReference>
<evidence type="ECO:0000313" key="14">
    <source>
        <dbReference type="EMBL" id="CAG9321264.1"/>
    </source>
</evidence>
<evidence type="ECO:0000256" key="7">
    <source>
        <dbReference type="ARBA" id="ARBA00022777"/>
    </source>
</evidence>
<feature type="domain" description="EF-hand" evidence="13">
    <location>
        <begin position="423"/>
        <end position="458"/>
    </location>
</feature>
<keyword evidence="15" id="KW-1185">Reference proteome</keyword>
<evidence type="ECO:0008006" key="16">
    <source>
        <dbReference type="Google" id="ProtNLM"/>
    </source>
</evidence>
<evidence type="ECO:0000256" key="4">
    <source>
        <dbReference type="ARBA" id="ARBA00022679"/>
    </source>
</evidence>
<dbReference type="InterPro" id="IPR002048">
    <property type="entry name" value="EF_hand_dom"/>
</dbReference>
<dbReference type="PROSITE" id="PS50222">
    <property type="entry name" value="EF_HAND_2"/>
    <property type="match status" value="2"/>
</dbReference>
<dbReference type="PROSITE" id="PS00107">
    <property type="entry name" value="PROTEIN_KINASE_ATP"/>
    <property type="match status" value="1"/>
</dbReference>
<dbReference type="InterPro" id="IPR011992">
    <property type="entry name" value="EF-hand-dom_pair"/>
</dbReference>
<dbReference type="SUPFAM" id="SSF47473">
    <property type="entry name" value="EF-hand"/>
    <property type="match status" value="1"/>
</dbReference>
<dbReference type="InterPro" id="IPR011009">
    <property type="entry name" value="Kinase-like_dom_sf"/>
</dbReference>
<comment type="subunit">
    <text evidence="2">Monomer.</text>
</comment>
<sequence length="520" mass="59063">MGACMKKQNKNVRVSQDIPTIESPWRRRSASLNPLRDVFLQKNIHLDYEFIRVLGHGKYGNVNYAKSKDPLIKQEYAVKSLIKAMIEDKMNVIHRELEILLSVDHPNIVKFFYAYEDPKFIHIVTEYCSGGDLLSKLCEVGTFSETETAIIIKNLLGALNYLHSMGICHRDIKLDNILLASEGSLSDIKLIDFDFAKRIDTSLLDMNTVVGTLHFIAPEVFDRICGTPADIWSLGIVMYVLLVGKPPFRAESESEILGQIKSRTLDLNDKEYRRISSAGKDLLSKLLDFDYNTRITAENALKHPWFISINQKSNFYNNERILKRLKQYQVKGRLKKEIMKIIVKVLDTDEIQHLKEVFEHLDLDHNGYITLEELKQGLNAVGITDSSEIERIFDVLNDTEAKINGGIRYSDFLAATLNRKAALTESTLWAAFKYFDHDNSGKITPSNIYLALKRTGVDIPAEEMEKMLKEEGISTSHKIDFADFKKIVMPAETFIKKKSLQSKKGAGPAIGDNGVGLSYM</sequence>
<comment type="caution">
    <text evidence="14">The sequence shown here is derived from an EMBL/GenBank/DDBJ whole genome shotgun (WGS) entry which is preliminary data.</text>
</comment>
<dbReference type="InterPro" id="IPR000719">
    <property type="entry name" value="Prot_kinase_dom"/>
</dbReference>
<reference evidence="14" key="1">
    <citation type="submission" date="2021-09" db="EMBL/GenBank/DDBJ databases">
        <authorList>
            <consortium name="AG Swart"/>
            <person name="Singh M."/>
            <person name="Singh A."/>
            <person name="Seah K."/>
            <person name="Emmerich C."/>
        </authorList>
    </citation>
    <scope>NUCLEOTIDE SEQUENCE</scope>
    <source>
        <strain evidence="14">ATCC30299</strain>
    </source>
</reference>
<dbReference type="InterPro" id="IPR050205">
    <property type="entry name" value="CDPK_Ser/Thr_kinases"/>
</dbReference>
<dbReference type="Pfam" id="PF13499">
    <property type="entry name" value="EF-hand_7"/>
    <property type="match status" value="1"/>
</dbReference>
<feature type="binding site" evidence="11">
    <location>
        <position position="79"/>
    </location>
    <ligand>
        <name>ATP</name>
        <dbReference type="ChEBI" id="CHEBI:30616"/>
    </ligand>
</feature>
<comment type="similarity">
    <text evidence="10">Belongs to the protein kinase superfamily. Ser/Thr protein kinase family. CDPK subfamily.</text>
</comment>
<name>A0AAU9J5N6_9CILI</name>
<dbReference type="Gene3D" id="1.10.238.10">
    <property type="entry name" value="EF-hand"/>
    <property type="match status" value="2"/>
</dbReference>
<dbReference type="GO" id="GO:0005509">
    <property type="term" value="F:calcium ion binding"/>
    <property type="evidence" value="ECO:0007669"/>
    <property type="project" value="InterPro"/>
</dbReference>
<keyword evidence="7" id="KW-0418">Kinase</keyword>
<dbReference type="GO" id="GO:0005524">
    <property type="term" value="F:ATP binding"/>
    <property type="evidence" value="ECO:0007669"/>
    <property type="project" value="UniProtKB-UniRule"/>
</dbReference>
<evidence type="ECO:0000313" key="15">
    <source>
        <dbReference type="Proteomes" id="UP001162131"/>
    </source>
</evidence>
<dbReference type="Pfam" id="PF00069">
    <property type="entry name" value="Pkinase"/>
    <property type="match status" value="1"/>
</dbReference>
<dbReference type="Gene3D" id="3.30.200.20">
    <property type="entry name" value="Phosphorylase Kinase, domain 1"/>
    <property type="match status" value="1"/>
</dbReference>
<evidence type="ECO:0000256" key="5">
    <source>
        <dbReference type="ARBA" id="ARBA00022737"/>
    </source>
</evidence>
<dbReference type="PROSITE" id="PS00018">
    <property type="entry name" value="EF_HAND_1"/>
    <property type="match status" value="1"/>
</dbReference>
<dbReference type="SMART" id="SM00054">
    <property type="entry name" value="EFh"/>
    <property type="match status" value="3"/>
</dbReference>
<dbReference type="InterPro" id="IPR017441">
    <property type="entry name" value="Protein_kinase_ATP_BS"/>
</dbReference>
<evidence type="ECO:0000256" key="10">
    <source>
        <dbReference type="ARBA" id="ARBA00024334"/>
    </source>
</evidence>
<dbReference type="AlphaFoldDB" id="A0AAU9J5N6"/>
<evidence type="ECO:0000256" key="8">
    <source>
        <dbReference type="ARBA" id="ARBA00022837"/>
    </source>
</evidence>
<evidence type="ECO:0000259" key="12">
    <source>
        <dbReference type="PROSITE" id="PS50011"/>
    </source>
</evidence>
<accession>A0AAU9J5N6</accession>
<evidence type="ECO:0000259" key="13">
    <source>
        <dbReference type="PROSITE" id="PS50222"/>
    </source>
</evidence>
<evidence type="ECO:0000256" key="9">
    <source>
        <dbReference type="ARBA" id="ARBA00022840"/>
    </source>
</evidence>
<keyword evidence="9 11" id="KW-0067">ATP-binding</keyword>
<dbReference type="PANTHER" id="PTHR24349">
    <property type="entry name" value="SERINE/THREONINE-PROTEIN KINASE"/>
    <property type="match status" value="1"/>
</dbReference>
<evidence type="ECO:0000256" key="2">
    <source>
        <dbReference type="ARBA" id="ARBA00011245"/>
    </source>
</evidence>
<dbReference type="GO" id="GO:0004674">
    <property type="term" value="F:protein serine/threonine kinase activity"/>
    <property type="evidence" value="ECO:0007669"/>
    <property type="project" value="UniProtKB-KW"/>
</dbReference>
<comment type="cofactor">
    <cofactor evidence="1">
        <name>Mg(2+)</name>
        <dbReference type="ChEBI" id="CHEBI:18420"/>
    </cofactor>
</comment>
<keyword evidence="4" id="KW-0808">Transferase</keyword>
<keyword evidence="6 11" id="KW-0547">Nucleotide-binding</keyword>
<evidence type="ECO:0000256" key="1">
    <source>
        <dbReference type="ARBA" id="ARBA00001946"/>
    </source>
</evidence>
<dbReference type="PROSITE" id="PS50011">
    <property type="entry name" value="PROTEIN_KINASE_DOM"/>
    <property type="match status" value="1"/>
</dbReference>
<dbReference type="SUPFAM" id="SSF56112">
    <property type="entry name" value="Protein kinase-like (PK-like)"/>
    <property type="match status" value="1"/>
</dbReference>
<dbReference type="SMART" id="SM00220">
    <property type="entry name" value="S_TKc"/>
    <property type="match status" value="1"/>
</dbReference>
<keyword evidence="5" id="KW-0677">Repeat</keyword>
<dbReference type="FunFam" id="1.10.238.10:FF:000003">
    <property type="entry name" value="Calmodulin A"/>
    <property type="match status" value="1"/>
</dbReference>
<evidence type="ECO:0000256" key="6">
    <source>
        <dbReference type="ARBA" id="ARBA00022741"/>
    </source>
</evidence>
<protein>
    <recommendedName>
        <fullName evidence="16">Calcium-dependent protein kinase</fullName>
    </recommendedName>
</protein>
<dbReference type="EMBL" id="CAJZBQ010000028">
    <property type="protein sequence ID" value="CAG9321264.1"/>
    <property type="molecule type" value="Genomic_DNA"/>
</dbReference>
<keyword evidence="3" id="KW-0723">Serine/threonine-protein kinase</keyword>
<dbReference type="CDD" id="cd05117">
    <property type="entry name" value="STKc_CAMK"/>
    <property type="match status" value="1"/>
</dbReference>
<proteinExistence type="inferred from homology"/>
<dbReference type="Gene3D" id="1.10.510.10">
    <property type="entry name" value="Transferase(Phosphotransferase) domain 1"/>
    <property type="match status" value="1"/>
</dbReference>
<evidence type="ECO:0000256" key="11">
    <source>
        <dbReference type="PROSITE-ProRule" id="PRU10141"/>
    </source>
</evidence>
<dbReference type="FunFam" id="1.10.510.10:FF:000571">
    <property type="entry name" value="Maternal embryonic leucine zipper kinase"/>
    <property type="match status" value="1"/>
</dbReference>
<dbReference type="CDD" id="cd00051">
    <property type="entry name" value="EFh"/>
    <property type="match status" value="1"/>
</dbReference>
<keyword evidence="8" id="KW-0106">Calcium</keyword>
<dbReference type="InterPro" id="IPR008271">
    <property type="entry name" value="Ser/Thr_kinase_AS"/>
</dbReference>
<organism evidence="14 15">
    <name type="scientific">Blepharisma stoltei</name>
    <dbReference type="NCBI Taxonomy" id="1481888"/>
    <lineage>
        <taxon>Eukaryota</taxon>
        <taxon>Sar</taxon>
        <taxon>Alveolata</taxon>
        <taxon>Ciliophora</taxon>
        <taxon>Postciliodesmatophora</taxon>
        <taxon>Heterotrichea</taxon>
        <taxon>Heterotrichida</taxon>
        <taxon>Blepharismidae</taxon>
        <taxon>Blepharisma</taxon>
    </lineage>
</organism>
<dbReference type="InterPro" id="IPR018247">
    <property type="entry name" value="EF_Hand_1_Ca_BS"/>
</dbReference>
<feature type="domain" description="Protein kinase" evidence="12">
    <location>
        <begin position="48"/>
        <end position="306"/>
    </location>
</feature>
<evidence type="ECO:0000256" key="3">
    <source>
        <dbReference type="ARBA" id="ARBA00022527"/>
    </source>
</evidence>
<feature type="domain" description="EF-hand" evidence="13">
    <location>
        <begin position="349"/>
        <end position="384"/>
    </location>
</feature>
<dbReference type="Pfam" id="PF13202">
    <property type="entry name" value="EF-hand_5"/>
    <property type="match status" value="1"/>
</dbReference>
<gene>
    <name evidence="14" type="ORF">BSTOLATCC_MIC28551</name>
</gene>
<dbReference type="PROSITE" id="PS00108">
    <property type="entry name" value="PROTEIN_KINASE_ST"/>
    <property type="match status" value="1"/>
</dbReference>